<evidence type="ECO:0000313" key="9">
    <source>
        <dbReference type="EMBL" id="MSD14627.1"/>
    </source>
</evidence>
<sequence>MEMRIVKMDKIGYMGIPGSFSEVAANELLAQAGMTETELVPLVCAKNILEAMQKGEVQYGVLGVENSTAGPVGEFVHTFENISYEKLAVYVLPIHHCLFKKPGVDAAALQEVASHPQALRQTINTRKEKFPDLKELEIEDTAIGAEWLAKGILPETTAAICSARAGKLWNLEMIAENIEDSSENRTTFWLLKLA</sequence>
<accession>A0A844DT42</accession>
<evidence type="ECO:0000256" key="2">
    <source>
        <dbReference type="ARBA" id="ARBA00013147"/>
    </source>
</evidence>
<dbReference type="SUPFAM" id="SSF53850">
    <property type="entry name" value="Periplasmic binding protein-like II"/>
    <property type="match status" value="1"/>
</dbReference>
<evidence type="ECO:0000256" key="5">
    <source>
        <dbReference type="ARBA" id="ARBA00023222"/>
    </source>
</evidence>
<dbReference type="GO" id="GO:0009094">
    <property type="term" value="P:L-phenylalanine biosynthetic process"/>
    <property type="evidence" value="ECO:0007669"/>
    <property type="project" value="UniProtKB-UniPathway"/>
</dbReference>
<evidence type="ECO:0000256" key="4">
    <source>
        <dbReference type="ARBA" id="ARBA00023141"/>
    </source>
</evidence>
<dbReference type="Pfam" id="PF00800">
    <property type="entry name" value="PDT"/>
    <property type="match status" value="1"/>
</dbReference>
<gene>
    <name evidence="9" type="ORF">GKE72_00745</name>
</gene>
<evidence type="ECO:0000313" key="10">
    <source>
        <dbReference type="Proteomes" id="UP000431304"/>
    </source>
</evidence>
<comment type="pathway">
    <text evidence="1">Amino-acid biosynthesis; L-phenylalanine biosynthesis; phenylpyruvate from prephenate: step 1/1.</text>
</comment>
<evidence type="ECO:0000256" key="7">
    <source>
        <dbReference type="ARBA" id="ARBA00047848"/>
    </source>
</evidence>
<keyword evidence="3" id="KW-0028">Amino-acid biosynthesis</keyword>
<keyword evidence="5" id="KW-0584">Phenylalanine biosynthesis</keyword>
<dbReference type="GO" id="GO:0004664">
    <property type="term" value="F:prephenate dehydratase activity"/>
    <property type="evidence" value="ECO:0007669"/>
    <property type="project" value="UniProtKB-EC"/>
</dbReference>
<dbReference type="InterPro" id="IPR001086">
    <property type="entry name" value="Preph_deHydtase"/>
</dbReference>
<proteinExistence type="predicted"/>
<dbReference type="UniPathway" id="UPA00121">
    <property type="reaction ID" value="UER00345"/>
</dbReference>
<dbReference type="PANTHER" id="PTHR21022">
    <property type="entry name" value="PREPHENATE DEHYDRATASE P PROTEIN"/>
    <property type="match status" value="1"/>
</dbReference>
<evidence type="ECO:0000259" key="8">
    <source>
        <dbReference type="PROSITE" id="PS51171"/>
    </source>
</evidence>
<evidence type="ECO:0000256" key="6">
    <source>
        <dbReference type="ARBA" id="ARBA00023239"/>
    </source>
</evidence>
<organism evidence="9 10">
    <name type="scientific">Eubacterium ramulus</name>
    <dbReference type="NCBI Taxonomy" id="39490"/>
    <lineage>
        <taxon>Bacteria</taxon>
        <taxon>Bacillati</taxon>
        <taxon>Bacillota</taxon>
        <taxon>Clostridia</taxon>
        <taxon>Eubacteriales</taxon>
        <taxon>Eubacteriaceae</taxon>
        <taxon>Eubacterium</taxon>
    </lineage>
</organism>
<evidence type="ECO:0000256" key="1">
    <source>
        <dbReference type="ARBA" id="ARBA00004741"/>
    </source>
</evidence>
<protein>
    <recommendedName>
        <fullName evidence="2">prephenate dehydratase</fullName>
        <ecNumber evidence="2">4.2.1.51</ecNumber>
    </recommendedName>
</protein>
<comment type="catalytic activity">
    <reaction evidence="7">
        <text>prephenate + H(+) = 3-phenylpyruvate + CO2 + H2O</text>
        <dbReference type="Rhea" id="RHEA:21648"/>
        <dbReference type="ChEBI" id="CHEBI:15377"/>
        <dbReference type="ChEBI" id="CHEBI:15378"/>
        <dbReference type="ChEBI" id="CHEBI:16526"/>
        <dbReference type="ChEBI" id="CHEBI:18005"/>
        <dbReference type="ChEBI" id="CHEBI:29934"/>
        <dbReference type="EC" id="4.2.1.51"/>
    </reaction>
</comment>
<feature type="domain" description="Prephenate dehydratase" evidence="8">
    <location>
        <begin position="10"/>
        <end position="193"/>
    </location>
</feature>
<dbReference type="Proteomes" id="UP000431304">
    <property type="component" value="Unassembled WGS sequence"/>
</dbReference>
<evidence type="ECO:0000256" key="3">
    <source>
        <dbReference type="ARBA" id="ARBA00022605"/>
    </source>
</evidence>
<dbReference type="GO" id="GO:0005737">
    <property type="term" value="C:cytoplasm"/>
    <property type="evidence" value="ECO:0007669"/>
    <property type="project" value="TreeGrafter"/>
</dbReference>
<dbReference type="PROSITE" id="PS51171">
    <property type="entry name" value="PREPHENATE_DEHYDR_3"/>
    <property type="match status" value="1"/>
</dbReference>
<dbReference type="EMBL" id="WKRA01000001">
    <property type="protein sequence ID" value="MSD14627.1"/>
    <property type="molecule type" value="Genomic_DNA"/>
</dbReference>
<dbReference type="Gene3D" id="3.40.190.10">
    <property type="entry name" value="Periplasmic binding protein-like II"/>
    <property type="match status" value="2"/>
</dbReference>
<dbReference type="AlphaFoldDB" id="A0A844DT42"/>
<name>A0A844DT42_EUBRA</name>
<dbReference type="PANTHER" id="PTHR21022:SF19">
    <property type="entry name" value="PREPHENATE DEHYDRATASE-RELATED"/>
    <property type="match status" value="1"/>
</dbReference>
<comment type="caution">
    <text evidence="9">The sequence shown here is derived from an EMBL/GenBank/DDBJ whole genome shotgun (WGS) entry which is preliminary data.</text>
</comment>
<keyword evidence="6" id="KW-0456">Lyase</keyword>
<dbReference type="EC" id="4.2.1.51" evidence="2"/>
<reference evidence="9 10" key="1">
    <citation type="journal article" date="2019" name="Nat. Med.">
        <title>A library of human gut bacterial isolates paired with longitudinal multiomics data enables mechanistic microbiome research.</title>
        <authorList>
            <person name="Poyet M."/>
            <person name="Groussin M."/>
            <person name="Gibbons S.M."/>
            <person name="Avila-Pacheco J."/>
            <person name="Jiang X."/>
            <person name="Kearney S.M."/>
            <person name="Perrotta A.R."/>
            <person name="Berdy B."/>
            <person name="Zhao S."/>
            <person name="Lieberman T.D."/>
            <person name="Swanson P.K."/>
            <person name="Smith M."/>
            <person name="Roesemann S."/>
            <person name="Alexander J.E."/>
            <person name="Rich S.A."/>
            <person name="Livny J."/>
            <person name="Vlamakis H."/>
            <person name="Clish C."/>
            <person name="Bullock K."/>
            <person name="Deik A."/>
            <person name="Scott J."/>
            <person name="Pierce K.A."/>
            <person name="Xavier R.J."/>
            <person name="Alm E.J."/>
        </authorList>
    </citation>
    <scope>NUCLEOTIDE SEQUENCE [LARGE SCALE GENOMIC DNA]</scope>
    <source>
        <strain evidence="9 10">BIOML-A3</strain>
    </source>
</reference>
<keyword evidence="4" id="KW-0057">Aromatic amino acid biosynthesis</keyword>